<proteinExistence type="predicted"/>
<feature type="chain" id="PRO_5021793528" description="Lipoprotein" evidence="2">
    <location>
        <begin position="16"/>
        <end position="256"/>
    </location>
</feature>
<dbReference type="OrthoDB" id="8562564at2"/>
<dbReference type="Proteomes" id="UP000318554">
    <property type="component" value="Unassembled WGS sequence"/>
</dbReference>
<accession>A0A554WVK1</accession>
<dbReference type="EMBL" id="VJNA01000003">
    <property type="protein sequence ID" value="TSE27602.1"/>
    <property type="molecule type" value="Genomic_DNA"/>
</dbReference>
<evidence type="ECO:0008006" key="5">
    <source>
        <dbReference type="Google" id="ProtNLM"/>
    </source>
</evidence>
<feature type="region of interest" description="Disordered" evidence="1">
    <location>
        <begin position="231"/>
        <end position="256"/>
    </location>
</feature>
<name>A0A554WVK1_9BURK</name>
<feature type="signal peptide" evidence="2">
    <location>
        <begin position="1"/>
        <end position="15"/>
    </location>
</feature>
<evidence type="ECO:0000313" key="4">
    <source>
        <dbReference type="Proteomes" id="UP000318554"/>
    </source>
</evidence>
<organism evidence="3 4">
    <name type="scientific">Tepidimonas aquatica</name>
    <dbReference type="NCBI Taxonomy" id="247482"/>
    <lineage>
        <taxon>Bacteria</taxon>
        <taxon>Pseudomonadati</taxon>
        <taxon>Pseudomonadota</taxon>
        <taxon>Betaproteobacteria</taxon>
        <taxon>Burkholderiales</taxon>
        <taxon>Tepidimonas</taxon>
    </lineage>
</organism>
<dbReference type="AlphaFoldDB" id="A0A554WVK1"/>
<comment type="caution">
    <text evidence="3">The sequence shown here is derived from an EMBL/GenBank/DDBJ whole genome shotgun (WGS) entry which is preliminary data.</text>
</comment>
<gene>
    <name evidence="3" type="ORF">Taqua_00333</name>
</gene>
<protein>
    <recommendedName>
        <fullName evidence="5">Lipoprotein</fullName>
    </recommendedName>
</protein>
<reference evidence="3 4" key="1">
    <citation type="submission" date="2019-07" db="EMBL/GenBank/DDBJ databases">
        <title>Tepidimonas aquatica CLN-1 draft genome.</title>
        <authorList>
            <person name="Da Costa M.S."/>
            <person name="Froufe H.J.C."/>
            <person name="Egas C."/>
            <person name="Albuquerque L."/>
        </authorList>
    </citation>
    <scope>NUCLEOTIDE SEQUENCE [LARGE SCALE GENOMIC DNA]</scope>
    <source>
        <strain evidence="3 4">CLN-1</strain>
    </source>
</reference>
<dbReference type="PROSITE" id="PS51257">
    <property type="entry name" value="PROKAR_LIPOPROTEIN"/>
    <property type="match status" value="1"/>
</dbReference>
<feature type="compositionally biased region" description="Low complexity" evidence="1">
    <location>
        <begin position="235"/>
        <end position="256"/>
    </location>
</feature>
<keyword evidence="4" id="KW-1185">Reference proteome</keyword>
<dbReference type="RefSeq" id="WP_144324308.1">
    <property type="nucleotide sequence ID" value="NZ_VJNA01000003.1"/>
</dbReference>
<sequence length="256" mass="26673">MRAWRRLHAVGAALAAALLVGCTSQPPVPQWRLDLRQAVEQGTLAYLQGHDRSAALHVQRAQQAAAQGAQAPALARQALAHCAAQLAALQGQGCAAAAPYLADATVAEQSYAAWLAGWPARPWDGPGRPDAAALPPAARALAQAWPAPPAADLAHWLMGLDDPLTRLVAGGWLWHAAGLDAAAVAVLVDTASEQGWRRPLAAWLAVQQRMAQRLGDTTTAAQAQRRLDWLLRPQAAPAAGSPSGPAVADPAAPDPR</sequence>
<evidence type="ECO:0000256" key="1">
    <source>
        <dbReference type="SAM" id="MobiDB-lite"/>
    </source>
</evidence>
<keyword evidence="2" id="KW-0732">Signal</keyword>
<evidence type="ECO:0000313" key="3">
    <source>
        <dbReference type="EMBL" id="TSE27602.1"/>
    </source>
</evidence>
<evidence type="ECO:0000256" key="2">
    <source>
        <dbReference type="SAM" id="SignalP"/>
    </source>
</evidence>